<evidence type="ECO:0000259" key="1">
    <source>
        <dbReference type="PROSITE" id="PS51186"/>
    </source>
</evidence>
<gene>
    <name evidence="2" type="ORF">B0X71_02480</name>
</gene>
<proteinExistence type="predicted"/>
<dbReference type="Gene3D" id="3.40.630.30">
    <property type="match status" value="2"/>
</dbReference>
<dbReference type="Pfam" id="PF13302">
    <property type="entry name" value="Acetyltransf_3"/>
    <property type="match status" value="2"/>
</dbReference>
<feature type="domain" description="N-acetyltransferase" evidence="1">
    <location>
        <begin position="203"/>
        <end position="367"/>
    </location>
</feature>
<dbReference type="OrthoDB" id="9799321at2"/>
<name>A0A1Q2KV65_9BACL</name>
<dbReference type="EMBL" id="CP019640">
    <property type="protein sequence ID" value="AQQ52100.1"/>
    <property type="molecule type" value="Genomic_DNA"/>
</dbReference>
<organism evidence="2 3">
    <name type="scientific">Planococcus lenghuensis</name>
    <dbReference type="NCBI Taxonomy" id="2213202"/>
    <lineage>
        <taxon>Bacteria</taxon>
        <taxon>Bacillati</taxon>
        <taxon>Bacillota</taxon>
        <taxon>Bacilli</taxon>
        <taxon>Bacillales</taxon>
        <taxon>Caryophanaceae</taxon>
        <taxon>Planococcus</taxon>
    </lineage>
</organism>
<evidence type="ECO:0000313" key="3">
    <source>
        <dbReference type="Proteomes" id="UP000188184"/>
    </source>
</evidence>
<dbReference type="GO" id="GO:1990189">
    <property type="term" value="F:protein N-terminal-serine acetyltransferase activity"/>
    <property type="evidence" value="ECO:0007669"/>
    <property type="project" value="TreeGrafter"/>
</dbReference>
<sequence>MALKLTEWTMQEQEQLIEFMTGNSWPYHGLEHPVRELIEKTITEGGYKSDRVRTFWLENEEGKQIGLIKIYDLQDDIPLFDLRIAGPYRGKGYGPQALRLMTEFVFSLPDKKVRLEGNTRHDNFAMRKAFERAGFVKEAHIRNGWFSPKENKYYDAVTYGITREDWEAGTTTPVHWEDGGKQENPSFNPVLFDFPEQFESERLLIRAPKREDAAQTYEAMQHSQEALRNWMPFARQKPVMEQVEANLVQAVADFQLRKDLRLHFFLKETGEFIGSSGLHRFDWTVRKFEIGYWVDSRFEGKGYVSEAVDRITRFAFEELGANRVEIRCDTENVRSRAVAERLGFDLEGVLRKDSLSVSGGSLRDTCIYAKVKG</sequence>
<dbReference type="RefSeq" id="WP_077587971.1">
    <property type="nucleotide sequence ID" value="NZ_CP019640.1"/>
</dbReference>
<dbReference type="InterPro" id="IPR016181">
    <property type="entry name" value="Acyl_CoA_acyltransferase"/>
</dbReference>
<dbReference type="GO" id="GO:0008999">
    <property type="term" value="F:protein-N-terminal-alanine acetyltransferase activity"/>
    <property type="evidence" value="ECO:0007669"/>
    <property type="project" value="TreeGrafter"/>
</dbReference>
<dbReference type="PROSITE" id="PS51186">
    <property type="entry name" value="GNAT"/>
    <property type="match status" value="2"/>
</dbReference>
<dbReference type="InterPro" id="IPR000182">
    <property type="entry name" value="GNAT_dom"/>
</dbReference>
<reference evidence="2 3" key="1">
    <citation type="submission" date="2017-02" db="EMBL/GenBank/DDBJ databases">
        <title>The complete genomic sequence of a novel cold adapted crude oil-degrading bacterium Planococcus qaidamina Y42.</title>
        <authorList>
            <person name="Yang R."/>
        </authorList>
    </citation>
    <scope>NUCLEOTIDE SEQUENCE [LARGE SCALE GENOMIC DNA]</scope>
    <source>
        <strain evidence="2 3">Y42</strain>
    </source>
</reference>
<keyword evidence="3" id="KW-1185">Reference proteome</keyword>
<dbReference type="AlphaFoldDB" id="A0A1Q2KV65"/>
<feature type="domain" description="N-acetyltransferase" evidence="1">
    <location>
        <begin position="3"/>
        <end position="164"/>
    </location>
</feature>
<dbReference type="KEGG" id="pmar:B0X71_02480"/>
<dbReference type="InterPro" id="IPR051908">
    <property type="entry name" value="Ribosomal_N-acetyltransferase"/>
</dbReference>
<dbReference type="PANTHER" id="PTHR43441">
    <property type="entry name" value="RIBOSOMAL-PROTEIN-SERINE ACETYLTRANSFERASE"/>
    <property type="match status" value="1"/>
</dbReference>
<accession>A0A1Q2KV65</accession>
<dbReference type="Proteomes" id="UP000188184">
    <property type="component" value="Chromosome"/>
</dbReference>
<protein>
    <submittedName>
        <fullName evidence="2">GNAT family N-acetyltransferase</fullName>
    </submittedName>
</protein>
<evidence type="ECO:0000313" key="2">
    <source>
        <dbReference type="EMBL" id="AQQ52100.1"/>
    </source>
</evidence>
<dbReference type="SUPFAM" id="SSF55729">
    <property type="entry name" value="Acyl-CoA N-acyltransferases (Nat)"/>
    <property type="match status" value="2"/>
</dbReference>
<keyword evidence="2" id="KW-0808">Transferase</keyword>
<dbReference type="GO" id="GO:0005737">
    <property type="term" value="C:cytoplasm"/>
    <property type="evidence" value="ECO:0007669"/>
    <property type="project" value="TreeGrafter"/>
</dbReference>
<dbReference type="PANTHER" id="PTHR43441:SF3">
    <property type="entry name" value="ACETYLTRANSFERASE"/>
    <property type="match status" value="1"/>
</dbReference>